<evidence type="ECO:0000256" key="1">
    <source>
        <dbReference type="ARBA" id="ARBA00005762"/>
    </source>
</evidence>
<dbReference type="InterPro" id="IPR007855">
    <property type="entry name" value="RDRP"/>
</dbReference>
<keyword evidence="8" id="KW-0694">RNA-binding</keyword>
<dbReference type="InterPro" id="IPR057596">
    <property type="entry name" value="RDRP_core"/>
</dbReference>
<dbReference type="GO" id="GO:0003723">
    <property type="term" value="F:RNA binding"/>
    <property type="evidence" value="ECO:0007669"/>
    <property type="project" value="UniProtKB-KW"/>
</dbReference>
<comment type="similarity">
    <text evidence="1">Belongs to the RdRP family.</text>
</comment>
<dbReference type="GO" id="GO:0031380">
    <property type="term" value="C:nuclear RNA-directed RNA polymerase complex"/>
    <property type="evidence" value="ECO:0007669"/>
    <property type="project" value="TreeGrafter"/>
</dbReference>
<dbReference type="GO" id="GO:0030422">
    <property type="term" value="P:siRNA processing"/>
    <property type="evidence" value="ECO:0007669"/>
    <property type="project" value="TreeGrafter"/>
</dbReference>
<dbReference type="Pfam" id="PF00271">
    <property type="entry name" value="Helicase_C"/>
    <property type="match status" value="1"/>
</dbReference>
<evidence type="ECO:0000313" key="14">
    <source>
        <dbReference type="EMBL" id="CAD7695531.1"/>
    </source>
</evidence>
<evidence type="ECO:0000256" key="8">
    <source>
        <dbReference type="ARBA" id="ARBA00022884"/>
    </source>
</evidence>
<keyword evidence="9" id="KW-0943">RNA-mediated gene silencing</keyword>
<evidence type="ECO:0000256" key="4">
    <source>
        <dbReference type="ARBA" id="ARBA00022679"/>
    </source>
</evidence>
<dbReference type="GO" id="GO:0003968">
    <property type="term" value="F:RNA-directed RNA polymerase activity"/>
    <property type="evidence" value="ECO:0007669"/>
    <property type="project" value="UniProtKB-KW"/>
</dbReference>
<proteinExistence type="inferred from homology"/>
<feature type="region of interest" description="Disordered" evidence="11">
    <location>
        <begin position="570"/>
        <end position="605"/>
    </location>
</feature>
<dbReference type="Gene3D" id="3.40.50.300">
    <property type="entry name" value="P-loop containing nucleotide triphosphate hydrolases"/>
    <property type="match status" value="2"/>
</dbReference>
<feature type="region of interest" description="Disordered" evidence="11">
    <location>
        <begin position="2439"/>
        <end position="2462"/>
    </location>
</feature>
<dbReference type="InterPro" id="IPR011545">
    <property type="entry name" value="DEAD/DEAH_box_helicase_dom"/>
</dbReference>
<gene>
    <name evidence="14" type="ORF">OSTQU699_LOCUS892</name>
</gene>
<dbReference type="PROSITE" id="PS51194">
    <property type="entry name" value="HELICASE_CTER"/>
    <property type="match status" value="1"/>
</dbReference>
<dbReference type="InterPro" id="IPR014001">
    <property type="entry name" value="Helicase_ATP-bd"/>
</dbReference>
<feature type="domain" description="Helicase ATP-binding" evidence="12">
    <location>
        <begin position="51"/>
        <end position="227"/>
    </location>
</feature>
<dbReference type="InterPro" id="IPR027417">
    <property type="entry name" value="P-loop_NTPase"/>
</dbReference>
<evidence type="ECO:0000256" key="6">
    <source>
        <dbReference type="ARBA" id="ARBA00022741"/>
    </source>
</evidence>
<dbReference type="SUPFAM" id="SSF52540">
    <property type="entry name" value="P-loop containing nucleoside triphosphate hydrolases"/>
    <property type="match status" value="1"/>
</dbReference>
<dbReference type="PANTHER" id="PTHR23079:SF55">
    <property type="entry name" value="RNA-DIRECTED RNA POLYMERASE"/>
    <property type="match status" value="1"/>
</dbReference>
<dbReference type="InterPro" id="IPR001650">
    <property type="entry name" value="Helicase_C-like"/>
</dbReference>
<keyword evidence="15" id="KW-1185">Reference proteome</keyword>
<keyword evidence="7" id="KW-0067">ATP-binding</keyword>
<dbReference type="PROSITE" id="PS51192">
    <property type="entry name" value="HELICASE_ATP_BIND_1"/>
    <property type="match status" value="1"/>
</dbReference>
<dbReference type="EMBL" id="CAJHUC010000358">
    <property type="protein sequence ID" value="CAD7695531.1"/>
    <property type="molecule type" value="Genomic_DNA"/>
</dbReference>
<evidence type="ECO:0000259" key="12">
    <source>
        <dbReference type="PROSITE" id="PS51192"/>
    </source>
</evidence>
<dbReference type="GO" id="GO:0005524">
    <property type="term" value="F:ATP binding"/>
    <property type="evidence" value="ECO:0007669"/>
    <property type="project" value="UniProtKB-KW"/>
</dbReference>
<reference evidence="14" key="1">
    <citation type="submission" date="2020-12" db="EMBL/GenBank/DDBJ databases">
        <authorList>
            <person name="Iha C."/>
        </authorList>
    </citation>
    <scope>NUCLEOTIDE SEQUENCE</scope>
</reference>
<evidence type="ECO:0000256" key="9">
    <source>
        <dbReference type="ARBA" id="ARBA00023158"/>
    </source>
</evidence>
<feature type="compositionally biased region" description="Acidic residues" evidence="11">
    <location>
        <begin position="585"/>
        <end position="605"/>
    </location>
</feature>
<protein>
    <recommendedName>
        <fullName evidence="2">RNA-directed RNA polymerase</fullName>
        <ecNumber evidence="2">2.7.7.48</ecNumber>
    </recommendedName>
</protein>
<comment type="caution">
    <text evidence="14">The sequence shown here is derived from an EMBL/GenBank/DDBJ whole genome shotgun (WGS) entry which is preliminary data.</text>
</comment>
<dbReference type="Pfam" id="PF05183">
    <property type="entry name" value="RdRP"/>
    <property type="match status" value="1"/>
</dbReference>
<evidence type="ECO:0000256" key="10">
    <source>
        <dbReference type="ARBA" id="ARBA00048744"/>
    </source>
</evidence>
<evidence type="ECO:0000256" key="3">
    <source>
        <dbReference type="ARBA" id="ARBA00022484"/>
    </source>
</evidence>
<dbReference type="InterPro" id="IPR058752">
    <property type="entry name" value="RDRP_C_head"/>
</dbReference>
<feature type="region of interest" description="Disordered" evidence="11">
    <location>
        <begin position="1"/>
        <end position="21"/>
    </location>
</feature>
<evidence type="ECO:0000313" key="15">
    <source>
        <dbReference type="Proteomes" id="UP000708148"/>
    </source>
</evidence>
<feature type="compositionally biased region" description="Basic and acidic residues" evidence="11">
    <location>
        <begin position="2452"/>
        <end position="2462"/>
    </location>
</feature>
<dbReference type="PANTHER" id="PTHR23079">
    <property type="entry name" value="RNA-DEPENDENT RNA POLYMERASE"/>
    <property type="match status" value="1"/>
</dbReference>
<evidence type="ECO:0000256" key="11">
    <source>
        <dbReference type="SAM" id="MobiDB-lite"/>
    </source>
</evidence>
<dbReference type="Pfam" id="PF00270">
    <property type="entry name" value="DEAD"/>
    <property type="match status" value="1"/>
</dbReference>
<evidence type="ECO:0000256" key="7">
    <source>
        <dbReference type="ARBA" id="ARBA00022840"/>
    </source>
</evidence>
<keyword evidence="6" id="KW-0547">Nucleotide-binding</keyword>
<organism evidence="14 15">
    <name type="scientific">Ostreobium quekettii</name>
    <dbReference type="NCBI Taxonomy" id="121088"/>
    <lineage>
        <taxon>Eukaryota</taxon>
        <taxon>Viridiplantae</taxon>
        <taxon>Chlorophyta</taxon>
        <taxon>core chlorophytes</taxon>
        <taxon>Ulvophyceae</taxon>
        <taxon>TCBD clade</taxon>
        <taxon>Bryopsidales</taxon>
        <taxon>Ostreobineae</taxon>
        <taxon>Ostreobiaceae</taxon>
        <taxon>Ostreobium</taxon>
    </lineage>
</organism>
<feature type="compositionally biased region" description="Polar residues" evidence="11">
    <location>
        <begin position="1"/>
        <end position="14"/>
    </location>
</feature>
<keyword evidence="5" id="KW-0548">Nucleotidyltransferase</keyword>
<name>A0A8S1IKZ0_9CHLO</name>
<keyword evidence="4" id="KW-0808">Transferase</keyword>
<keyword evidence="3" id="KW-0696">RNA-directed RNA polymerase</keyword>
<evidence type="ECO:0000259" key="13">
    <source>
        <dbReference type="PROSITE" id="PS51194"/>
    </source>
</evidence>
<dbReference type="Proteomes" id="UP000708148">
    <property type="component" value="Unassembled WGS sequence"/>
</dbReference>
<comment type="catalytic activity">
    <reaction evidence="10">
        <text>RNA(n) + a ribonucleoside 5'-triphosphate = RNA(n+1) + diphosphate</text>
        <dbReference type="Rhea" id="RHEA:21248"/>
        <dbReference type="Rhea" id="RHEA-COMP:14527"/>
        <dbReference type="Rhea" id="RHEA-COMP:17342"/>
        <dbReference type="ChEBI" id="CHEBI:33019"/>
        <dbReference type="ChEBI" id="CHEBI:61557"/>
        <dbReference type="ChEBI" id="CHEBI:140395"/>
        <dbReference type="EC" id="2.7.7.48"/>
    </reaction>
</comment>
<dbReference type="SMART" id="SM00487">
    <property type="entry name" value="DEXDc"/>
    <property type="match status" value="1"/>
</dbReference>
<dbReference type="SMART" id="SM00490">
    <property type="entry name" value="HELICc"/>
    <property type="match status" value="1"/>
</dbReference>
<dbReference type="EC" id="2.7.7.48" evidence="2"/>
<evidence type="ECO:0000256" key="5">
    <source>
        <dbReference type="ARBA" id="ARBA00022695"/>
    </source>
</evidence>
<dbReference type="OrthoDB" id="6513042at2759"/>
<feature type="domain" description="Helicase C-terminal" evidence="13">
    <location>
        <begin position="421"/>
        <end position="555"/>
    </location>
</feature>
<accession>A0A8S1IKZ0</accession>
<dbReference type="Pfam" id="PF26253">
    <property type="entry name" value="RdRP_head"/>
    <property type="match status" value="1"/>
</dbReference>
<sequence>MSNEELNGSENLATMSGKPKLTTNFVDQDSLTTETLQQLTNLELRDYQVEMARAALQSHSLICLPTGAGKTLIAAAVVHAMLRVNPQKMAVFVVNTVALVEQQAKQLQQQIPHIKVVTAHGQMEDTARQRSTAKVRLKADVLIITCQVLNNYLTEEAVLRMCDICCLVLDEAHHAIGRSPYATLMTRHYASVLCPDEYRPLVICMSASPVDSNEGIKDFEKFQHRLFELKRTLLCRLCTPKDSDVYEHIPRPKTSYTLAGTSHKEKDLKNDVDAYLRTVMQKVDGMSDEPIFGEVTITDSNKMRGICRIRRRKFKERCDQNISADQRDICTRMQLLLRHVQAVLQAHDINFVVGWAAAAKYLKDVFEEIEEGRGSGMAEQRVLRELLHWDFNTLHKKLIREAPVTEYSENTVSERCQHLVGILKMFIDEEDGGRAIVFVSMRKTAQKLKTFLDMTQMKIKQEQVLNSFRRGTTRLLIATNVLEEGIDVPKCSLVVRFDTDVFLRSLIQSRGRARAEGGRFVLICSSEEQVSQVKSVMQVEKFMMLSLKNEMDNPSARDIVGRLPEACERRELEVDPSTGPRGEVPPEELPQDGETDEFPQWAADDDGVDGIWDEDWAKLYTGGDAPDSEEEYAFGDDGLDFDEQSVPVTAVFTKAQSHPEEVMWHRLDGICDVKDWQRVTLPVRDILCVTEHYEFVVNPPINASYADDRKLFERVLLQSFFSAEFDDMWLQVRKNPHLTAHALRLEVAKLTLGSWFDHHEFIGRTDVGKTLRLSLDYSEREITIAVDEMYLLEFNFWEVQDFLVVHASTDLACVVLHITLRHPPRLYQRLEAEGTNAETKNRLVKIEDANHNLVDADTFAACLVYRLELANPEAMESVFTPNITKCLRMFHAVGKVVYFAHVTEVLSKVKLQTQESGLPEWSRHANDAEVNYAWRCVCSSPGFVVDRYRKSFFEELDAVHSAVASESLYRMAHDLGRSLFGEPSYHFRAAKKAFLKSTVLDGHIGDSHAKVRRMILTPTRMVFFEPDIMQTNRVLRKFKSDKFIRISIRDDNLDKLSTIKGEISALIARVAKVMKAGFSIGNTTKYMYLAGSNSQTREHACWFLEESETTADYIRTWIGDLQDIRNVASYTSRLGLGFSTSKKTVSVPKELFVVEEDVRHKEYNFTDGIGRLTMALADKISSTLKKGFTPSAYQVRFGGSKGVLVVDKNLHLDHPGKELVLRKSMHKYPSIHTDIEVLDTSRPIRLSLNQQIIMLLSNMGISDSVFLHLLKTHLAHMSEMFIDEKLARQKLTSISSVDSRRLEEADVHITSEPYLRSLLMALYRCQMKDLLEKSKVPIDDSKARVLIGIADDTRTLEYGQVFVQYSTDFSDEASMNLSNQAKSTIRKGTVVIAKNPCLHPGDVRRFEAVDRPQLHHLYDCVVFPCKGERPHPNELSGSDLDGDLYHVIWDDSLIPTEPNKKPMDYTATPKTELQREIKIEDVIEHIGQYIEHDTLGIIDTMHLALADLNGIECEDCLTLAVQHSKAVDAPKSGDWQTVDRDIQEKVKRYPDFMMKTRKPSYPSDKVLGKMFRECNKYMNITRPGSWWGSDSGVELHEGFYKKGFEEFEEDARTLRKEYNNSLHRAMKMYGVRTEGEFMSGYIEKLHEKVHDKEVEDVRETIKLIRQKLIKNFRNRFEENVGTDEEKRLQKASAWYFVTYGSDPGLCVETYDPEENPWHRGERRAKDERLAPKRFLSFPWIVGDLLAKIYVNNMKVNPQVSMQSIATIVGKSTLHEFKRCTRGLVRSWKERHTIWRSIRKCLRPLGRTFMTGLSAAMLFEEEGVLGFAIMPKHEGDRAQVETKLQLQKRIIEGAKELMHNMLERSERPACEPKYEMLLCKFRKGSMPGSAASRTWCEFTTRISDLKKWSALVMYIKAQPHLLPLLRLLVGWMRSTDLTDPSRNLVDQYTVPFMVLNLCLEKGYIHAVDTSEVVELYERAPYDNKVDLFTKLVEWESAIRRACIGQKENQLGDLLLEFFRHGHAHIHSPINSQFLGILFDEGEPTFADLMKGKDSKGNRAADLLLEEIDRAFHRLSLHASASVLLKAEMVEKLFFIDSKAAYTILGRELDFGRFLRKRSGVMDVEVFPKPGARAPGLLIRALGTAAALWAVERIVKQLSDQYKNEEKNTALYSRAVSAVDGAYCYLMEGADGQDDRIVLEDYYRPCHPHHDNASKFVVRICRARDTILPPGSLDPNFTTFLEHFRTQLGRMSRYYSPQMHGECDMRIKFGKSYIRNPPKEFSGEKNITVSALLSALEKKKRTVDPAWLEAAYVRRPSTRRHVETRESKYSDGRGSASFSFFSTVDQKAVDNLVAWMRRNNLVDLGQAEVKYGLLVTRDGNENMVYYNDQLQLLHVRDPDFRWSVVDMKRAFQSQPRASASTNGIECDIRFILRTHFPPDDSTPQAAASGLHRALSREGDGRRGMGVEEGMPCVDDKLMKAGEALLLKKEKRMVFENREAEGVLSQVQVELTEYKTQSRPARGKFTESNGYLDLQLRLPVENLRSGDSTRAGKFLEDIWRLAFELSDVVQSDSS</sequence>
<evidence type="ECO:0000256" key="2">
    <source>
        <dbReference type="ARBA" id="ARBA00012494"/>
    </source>
</evidence>